<proteinExistence type="predicted"/>
<dbReference type="GO" id="GO:0016618">
    <property type="term" value="F:hydroxypyruvate reductase [NAD(P)H] activity"/>
    <property type="evidence" value="ECO:0007669"/>
    <property type="project" value="TreeGrafter"/>
</dbReference>
<reference evidence="4" key="2">
    <citation type="submission" date="2023-02" db="EMBL/GenBank/DDBJ databases">
        <authorList>
            <person name="Swenson N.G."/>
            <person name="Wegrzyn J.L."/>
            <person name="Mcevoy S.L."/>
        </authorList>
    </citation>
    <scope>NUCLEOTIDE SEQUENCE</scope>
    <source>
        <strain evidence="4">91603</strain>
        <tissue evidence="4">Leaf</tissue>
    </source>
</reference>
<keyword evidence="5" id="KW-1185">Reference proteome</keyword>
<dbReference type="Gene3D" id="3.40.50.720">
    <property type="entry name" value="NAD(P)-binding Rossmann-like Domain"/>
    <property type="match status" value="2"/>
</dbReference>
<evidence type="ECO:0000256" key="2">
    <source>
        <dbReference type="ARBA" id="ARBA00023027"/>
    </source>
</evidence>
<evidence type="ECO:0000259" key="3">
    <source>
        <dbReference type="Pfam" id="PF00389"/>
    </source>
</evidence>
<dbReference type="PANTHER" id="PTHR10996:SF178">
    <property type="entry name" value="2-HYDROXYACID DEHYDROGENASE YGL185C-RELATED"/>
    <property type="match status" value="1"/>
</dbReference>
<dbReference type="GO" id="GO:0030267">
    <property type="term" value="F:glyoxylate reductase (NADPH) activity"/>
    <property type="evidence" value="ECO:0007669"/>
    <property type="project" value="TreeGrafter"/>
</dbReference>
<accession>A0AAD5P695</accession>
<reference evidence="4" key="1">
    <citation type="journal article" date="2022" name="Plant J.">
        <title>Strategies of tolerance reflected in two North American maple genomes.</title>
        <authorList>
            <person name="McEvoy S.L."/>
            <person name="Sezen U.U."/>
            <person name="Trouern-Trend A."/>
            <person name="McMahon S.M."/>
            <person name="Schaberg P.G."/>
            <person name="Yang J."/>
            <person name="Wegrzyn J.L."/>
            <person name="Swenson N.G."/>
        </authorList>
    </citation>
    <scope>NUCLEOTIDE SEQUENCE</scope>
    <source>
        <strain evidence="4">91603</strain>
    </source>
</reference>
<dbReference type="InterPro" id="IPR050223">
    <property type="entry name" value="D-isomer_2-hydroxyacid_DH"/>
</dbReference>
<dbReference type="Pfam" id="PF00389">
    <property type="entry name" value="2-Hacid_dh"/>
    <property type="match status" value="1"/>
</dbReference>
<dbReference type="SUPFAM" id="SSF52283">
    <property type="entry name" value="Formate/glycerate dehydrogenase catalytic domain-like"/>
    <property type="match status" value="1"/>
</dbReference>
<evidence type="ECO:0000313" key="4">
    <source>
        <dbReference type="EMBL" id="KAI9201510.1"/>
    </source>
</evidence>
<dbReference type="AlphaFoldDB" id="A0AAD5P695"/>
<keyword evidence="1" id="KW-0560">Oxidoreductase</keyword>
<organism evidence="4 5">
    <name type="scientific">Acer negundo</name>
    <name type="common">Box elder</name>
    <dbReference type="NCBI Taxonomy" id="4023"/>
    <lineage>
        <taxon>Eukaryota</taxon>
        <taxon>Viridiplantae</taxon>
        <taxon>Streptophyta</taxon>
        <taxon>Embryophyta</taxon>
        <taxon>Tracheophyta</taxon>
        <taxon>Spermatophyta</taxon>
        <taxon>Magnoliopsida</taxon>
        <taxon>eudicotyledons</taxon>
        <taxon>Gunneridae</taxon>
        <taxon>Pentapetalae</taxon>
        <taxon>rosids</taxon>
        <taxon>malvids</taxon>
        <taxon>Sapindales</taxon>
        <taxon>Sapindaceae</taxon>
        <taxon>Hippocastanoideae</taxon>
        <taxon>Acereae</taxon>
        <taxon>Acer</taxon>
    </lineage>
</organism>
<evidence type="ECO:0000313" key="5">
    <source>
        <dbReference type="Proteomes" id="UP001064489"/>
    </source>
</evidence>
<name>A0AAD5P695_ACENE</name>
<dbReference type="Proteomes" id="UP001064489">
    <property type="component" value="Chromosome 9"/>
</dbReference>
<dbReference type="PANTHER" id="PTHR10996">
    <property type="entry name" value="2-HYDROXYACID DEHYDROGENASE-RELATED"/>
    <property type="match status" value="1"/>
</dbReference>
<protein>
    <recommendedName>
        <fullName evidence="3">D-isomer specific 2-hydroxyacid dehydrogenase catalytic domain-containing protein</fullName>
    </recommendedName>
</protein>
<dbReference type="InterPro" id="IPR006139">
    <property type="entry name" value="D-isomer_2_OHA_DH_cat_dom"/>
</dbReference>
<comment type="caution">
    <text evidence="4">The sequence shown here is derived from an EMBL/GenBank/DDBJ whole genome shotgun (WGS) entry which is preliminary data.</text>
</comment>
<dbReference type="EMBL" id="JAJSOW010000001">
    <property type="protein sequence ID" value="KAI9201510.1"/>
    <property type="molecule type" value="Genomic_DNA"/>
</dbReference>
<dbReference type="GO" id="GO:0051287">
    <property type="term" value="F:NAD binding"/>
    <property type="evidence" value="ECO:0007669"/>
    <property type="project" value="InterPro"/>
</dbReference>
<feature type="domain" description="D-isomer specific 2-hydroxyacid dehydrogenase catalytic" evidence="3">
    <location>
        <begin position="3"/>
        <end position="54"/>
    </location>
</feature>
<sequence length="77" mass="8751">MARVDTELIDNLPKVEIVSSFNVGLDKIDLAKCREKRIRVINSPNVLTEDVVDLEIGLILVVLRRLCKSDRYVRSGK</sequence>
<evidence type="ECO:0000256" key="1">
    <source>
        <dbReference type="ARBA" id="ARBA00023002"/>
    </source>
</evidence>
<dbReference type="GO" id="GO:0005829">
    <property type="term" value="C:cytosol"/>
    <property type="evidence" value="ECO:0007669"/>
    <property type="project" value="TreeGrafter"/>
</dbReference>
<gene>
    <name evidence="4" type="ORF">LWI28_024559</name>
</gene>
<keyword evidence="2" id="KW-0520">NAD</keyword>